<dbReference type="Pfam" id="PF02661">
    <property type="entry name" value="Fic"/>
    <property type="match status" value="1"/>
</dbReference>
<evidence type="ECO:0000256" key="5">
    <source>
        <dbReference type="ARBA" id="ARBA00034531"/>
    </source>
</evidence>
<dbReference type="KEGG" id="rpa:TX73_018350"/>
<dbReference type="STRING" id="258594.RPA3540"/>
<reference evidence="9 11" key="2">
    <citation type="journal article" date="2004" name="Nat. Biotechnol.">
        <title>Complete genome sequence of the metabolically versatile photosynthetic bacterium Rhodopseudomonas palustris.</title>
        <authorList>
            <person name="Larimer F.W."/>
            <person name="Chain P."/>
            <person name="Hauser L."/>
            <person name="Lamerdin J."/>
            <person name="Malfatti S."/>
            <person name="Do L."/>
            <person name="Land M.L."/>
            <person name="Pelletier D.A."/>
            <person name="Beatty J.T."/>
            <person name="Lang A.S."/>
            <person name="Tabita F.R."/>
            <person name="Gibson J.L."/>
            <person name="Hanson T.E."/>
            <person name="Bobst C."/>
            <person name="Torres J.L."/>
            <person name="Peres C."/>
            <person name="Harrison F.H."/>
            <person name="Gibson J."/>
            <person name="Harwood C.S."/>
        </authorList>
    </citation>
    <scope>NUCLEOTIDE SEQUENCE [LARGE SCALE GENOMIC DNA]</scope>
    <source>
        <strain evidence="11">ATCC BAA-98 / CGA009</strain>
        <strain evidence="9">CGA009</strain>
    </source>
</reference>
<reference evidence="10" key="1">
    <citation type="submission" date="2003-07" db="EMBL/GenBank/DDBJ databases">
        <authorList>
            <consortium name="Rhodopseudomonas genome consortium"/>
            <person name="Larimer F."/>
            <person name="Harwood C."/>
        </authorList>
    </citation>
    <scope>NUCLEOTIDE SEQUENCE</scope>
    <source>
        <strain evidence="10">CGA009</strain>
    </source>
</reference>
<evidence type="ECO:0000313" key="11">
    <source>
        <dbReference type="Proteomes" id="UP000001426"/>
    </source>
</evidence>
<keyword evidence="1" id="KW-0808">Transferase</keyword>
<evidence type="ECO:0000259" key="8">
    <source>
        <dbReference type="PROSITE" id="PS51459"/>
    </source>
</evidence>
<protein>
    <recommendedName>
        <fullName evidence="5">protein adenylyltransferase</fullName>
        <ecNumber evidence="5">2.7.7.108</ecNumber>
    </recommendedName>
</protein>
<evidence type="ECO:0000256" key="6">
    <source>
        <dbReference type="ARBA" id="ARBA00047939"/>
    </source>
</evidence>
<dbReference type="PROSITE" id="PS51459">
    <property type="entry name" value="FIDO"/>
    <property type="match status" value="1"/>
</dbReference>
<dbReference type="PANTHER" id="PTHR39560:SF1">
    <property type="entry name" value="PROTEIN ADENYLYLTRANSFERASE FIC-RELATED"/>
    <property type="match status" value="1"/>
</dbReference>
<dbReference type="EC" id="2.7.7.108" evidence="5"/>
<evidence type="ECO:0000256" key="2">
    <source>
        <dbReference type="ARBA" id="ARBA00022695"/>
    </source>
</evidence>
<evidence type="ECO:0000256" key="4">
    <source>
        <dbReference type="ARBA" id="ARBA00022840"/>
    </source>
</evidence>
<dbReference type="GO" id="GO:0051302">
    <property type="term" value="P:regulation of cell division"/>
    <property type="evidence" value="ECO:0007669"/>
    <property type="project" value="TreeGrafter"/>
</dbReference>
<gene>
    <name evidence="9" type="ordered locus">RPA3540</name>
    <name evidence="10" type="ORF">TX73_018350</name>
</gene>
<dbReference type="PhylomeDB" id="Q6N402"/>
<comment type="catalytic activity">
    <reaction evidence="7">
        <text>L-tyrosyl-[protein] + ATP = O-(5'-adenylyl)-L-tyrosyl-[protein] + diphosphate</text>
        <dbReference type="Rhea" id="RHEA:54288"/>
        <dbReference type="Rhea" id="RHEA-COMP:10136"/>
        <dbReference type="Rhea" id="RHEA-COMP:13846"/>
        <dbReference type="ChEBI" id="CHEBI:30616"/>
        <dbReference type="ChEBI" id="CHEBI:33019"/>
        <dbReference type="ChEBI" id="CHEBI:46858"/>
        <dbReference type="ChEBI" id="CHEBI:83624"/>
        <dbReference type="EC" id="2.7.7.108"/>
    </reaction>
</comment>
<organism evidence="9">
    <name type="scientific">Rhodopseudomonas palustris (strain ATCC BAA-98 / CGA009)</name>
    <dbReference type="NCBI Taxonomy" id="258594"/>
    <lineage>
        <taxon>Bacteria</taxon>
        <taxon>Pseudomonadati</taxon>
        <taxon>Pseudomonadota</taxon>
        <taxon>Alphaproteobacteria</taxon>
        <taxon>Hyphomicrobiales</taxon>
        <taxon>Nitrobacteraceae</taxon>
        <taxon>Rhodopseudomonas</taxon>
    </lineage>
</organism>
<accession>Q6N402</accession>
<dbReference type="AlphaFoldDB" id="Q6N402"/>
<keyword evidence="11" id="KW-1185">Reference proteome</keyword>
<keyword evidence="3" id="KW-0547">Nucleotide-binding</keyword>
<name>Q6N402_RHOPA</name>
<dbReference type="GeneID" id="66894643"/>
<proteinExistence type="predicted"/>
<evidence type="ECO:0000256" key="7">
    <source>
        <dbReference type="ARBA" id="ARBA00048696"/>
    </source>
</evidence>
<dbReference type="Proteomes" id="UP000001426">
    <property type="component" value="Chromosome"/>
</dbReference>
<keyword evidence="2" id="KW-0548">Nucleotidyltransferase</keyword>
<dbReference type="HOGENOM" id="CLU_080158_0_2_5"/>
<evidence type="ECO:0000313" key="9">
    <source>
        <dbReference type="EMBL" id="CAE28981.1"/>
    </source>
</evidence>
<keyword evidence="4" id="KW-0067">ATP-binding</keyword>
<evidence type="ECO:0000256" key="1">
    <source>
        <dbReference type="ARBA" id="ARBA00022679"/>
    </source>
</evidence>
<evidence type="ECO:0000256" key="3">
    <source>
        <dbReference type="ARBA" id="ARBA00022741"/>
    </source>
</evidence>
<dbReference type="PANTHER" id="PTHR39560">
    <property type="entry name" value="PROTEIN ADENYLYLTRANSFERASE FIC-RELATED"/>
    <property type="match status" value="1"/>
</dbReference>
<dbReference type="Gene3D" id="1.10.3290.10">
    <property type="entry name" value="Fido-like domain"/>
    <property type="match status" value="1"/>
</dbReference>
<comment type="catalytic activity">
    <reaction evidence="6">
        <text>L-threonyl-[protein] + ATP = 3-O-(5'-adenylyl)-L-threonyl-[protein] + diphosphate</text>
        <dbReference type="Rhea" id="RHEA:54292"/>
        <dbReference type="Rhea" id="RHEA-COMP:11060"/>
        <dbReference type="Rhea" id="RHEA-COMP:13847"/>
        <dbReference type="ChEBI" id="CHEBI:30013"/>
        <dbReference type="ChEBI" id="CHEBI:30616"/>
        <dbReference type="ChEBI" id="CHEBI:33019"/>
        <dbReference type="ChEBI" id="CHEBI:138113"/>
        <dbReference type="EC" id="2.7.7.108"/>
    </reaction>
</comment>
<feature type="domain" description="Fido" evidence="8">
    <location>
        <begin position="50"/>
        <end position="189"/>
    </location>
</feature>
<dbReference type="InterPro" id="IPR003812">
    <property type="entry name" value="Fido"/>
</dbReference>
<dbReference type="SUPFAM" id="SSF140931">
    <property type="entry name" value="Fic-like"/>
    <property type="match status" value="1"/>
</dbReference>
<reference evidence="10" key="3">
    <citation type="submission" date="2022-12" db="EMBL/GenBank/DDBJ databases">
        <title>Complete genome sequence of Rhodopseudomonas palustris CGA0092 and corrections to the R. palustris CGA009 genome sequence.</title>
        <authorList>
            <person name="Mazny B.R."/>
            <person name="Sheff O.F."/>
            <person name="LaSarre B."/>
            <person name="McKinlay A."/>
            <person name="McKinlay J.B."/>
        </authorList>
    </citation>
    <scope>NUCLEOTIDE SEQUENCE</scope>
    <source>
        <strain evidence="10">CGA009</strain>
    </source>
</reference>
<dbReference type="EMBL" id="BX572604">
    <property type="protein sequence ID" value="CAE28981.1"/>
    <property type="molecule type" value="Genomic_DNA"/>
</dbReference>
<dbReference type="RefSeq" id="WP_011159080.1">
    <property type="nucleotide sequence ID" value="NZ_CP116810.1"/>
</dbReference>
<dbReference type="InterPro" id="IPR036597">
    <property type="entry name" value="Fido-like_dom_sf"/>
</dbReference>
<dbReference type="GO" id="GO:0070733">
    <property type="term" value="F:AMPylase activity"/>
    <property type="evidence" value="ECO:0007669"/>
    <property type="project" value="UniProtKB-EC"/>
</dbReference>
<evidence type="ECO:0000313" key="10">
    <source>
        <dbReference type="EMBL" id="WCL93716.1"/>
    </source>
</evidence>
<sequence length="189" mass="21494">MYDAVSDPYCYPGTTVLRNLVDIRDQATLDRYEAEVTAVRAEQPVPSGKLDHVHYSAFHRHLFQDVYDWAGHYRTVRIAKGGSAFCYPEYIEQQMVRLFASLQADDHFRRCSREDFASSAAHFLAELNSIHPFREGNGRTQLAFLTHLAEVSGHPLHLKRLDPAAVMAAMISSFLGDERQLRDLIDALL</sequence>
<dbReference type="GO" id="GO:0005524">
    <property type="term" value="F:ATP binding"/>
    <property type="evidence" value="ECO:0007669"/>
    <property type="project" value="UniProtKB-KW"/>
</dbReference>
<dbReference type="eggNOG" id="COG2184">
    <property type="taxonomic scope" value="Bacteria"/>
</dbReference>
<dbReference type="EMBL" id="CP116810">
    <property type="protein sequence ID" value="WCL93716.1"/>
    <property type="molecule type" value="Genomic_DNA"/>
</dbReference>